<dbReference type="EMBL" id="LT629734">
    <property type="protein sequence ID" value="SDS22687.1"/>
    <property type="molecule type" value="Genomic_DNA"/>
</dbReference>
<dbReference type="PANTHER" id="PTHR43317">
    <property type="entry name" value="THERMOSPERMINE SYNTHASE ACAULIS5"/>
    <property type="match status" value="1"/>
</dbReference>
<organism evidence="3 4">
    <name type="scientific">Agrococcus carbonis</name>
    <dbReference type="NCBI Taxonomy" id="684552"/>
    <lineage>
        <taxon>Bacteria</taxon>
        <taxon>Bacillati</taxon>
        <taxon>Actinomycetota</taxon>
        <taxon>Actinomycetes</taxon>
        <taxon>Micrococcales</taxon>
        <taxon>Microbacteriaceae</taxon>
        <taxon>Agrococcus</taxon>
    </lineage>
</organism>
<dbReference type="InterPro" id="IPR029063">
    <property type="entry name" value="SAM-dependent_MTases_sf"/>
</dbReference>
<dbReference type="GO" id="GO:0006596">
    <property type="term" value="P:polyamine biosynthetic process"/>
    <property type="evidence" value="ECO:0007669"/>
    <property type="project" value="UniProtKB-KW"/>
</dbReference>
<evidence type="ECO:0000313" key="4">
    <source>
        <dbReference type="Proteomes" id="UP000199649"/>
    </source>
</evidence>
<accession>A0A1H1QH93</accession>
<feature type="region of interest" description="Disordered" evidence="2">
    <location>
        <begin position="273"/>
        <end position="327"/>
    </location>
</feature>
<dbReference type="NCBIfam" id="NF037959">
    <property type="entry name" value="MFS_SpdSyn"/>
    <property type="match status" value="1"/>
</dbReference>
<dbReference type="PANTHER" id="PTHR43317:SF1">
    <property type="entry name" value="THERMOSPERMINE SYNTHASE ACAULIS5"/>
    <property type="match status" value="1"/>
</dbReference>
<dbReference type="Proteomes" id="UP000199649">
    <property type="component" value="Chromosome I"/>
</dbReference>
<protein>
    <recommendedName>
        <fullName evidence="5">Spermidine synthase</fullName>
    </recommendedName>
</protein>
<reference evidence="4" key="1">
    <citation type="submission" date="2016-10" db="EMBL/GenBank/DDBJ databases">
        <authorList>
            <person name="Varghese N."/>
            <person name="Submissions S."/>
        </authorList>
    </citation>
    <scope>NUCLEOTIDE SEQUENCE [LARGE SCALE GENOMIC DNA]</scope>
    <source>
        <strain evidence="4">DSM 22965</strain>
    </source>
</reference>
<keyword evidence="1" id="KW-0620">Polyamine biosynthesis</keyword>
<proteinExistence type="predicted"/>
<evidence type="ECO:0000256" key="1">
    <source>
        <dbReference type="ARBA" id="ARBA00023115"/>
    </source>
</evidence>
<dbReference type="STRING" id="684552.SAMN04489719_1834"/>
<evidence type="ECO:0000256" key="2">
    <source>
        <dbReference type="SAM" id="MobiDB-lite"/>
    </source>
</evidence>
<evidence type="ECO:0008006" key="5">
    <source>
        <dbReference type="Google" id="ProtNLM"/>
    </source>
</evidence>
<dbReference type="AlphaFoldDB" id="A0A1H1QH93"/>
<dbReference type="Gene3D" id="3.40.50.150">
    <property type="entry name" value="Vaccinia Virus protein VP39"/>
    <property type="match status" value="1"/>
</dbReference>
<dbReference type="SUPFAM" id="SSF53335">
    <property type="entry name" value="S-adenosyl-L-methionine-dependent methyltransferases"/>
    <property type="match status" value="1"/>
</dbReference>
<feature type="compositionally biased region" description="Low complexity" evidence="2">
    <location>
        <begin position="300"/>
        <end position="327"/>
    </location>
</feature>
<keyword evidence="4" id="KW-1185">Reference proteome</keyword>
<evidence type="ECO:0000313" key="3">
    <source>
        <dbReference type="EMBL" id="SDS22687.1"/>
    </source>
</evidence>
<sequence length="327" mass="33039">MTRRTLSSGRDAVVERDAAGWTLRVGGFVQSHVGDPAQPPRLASVRWMLAAAIEALGGRAGATALHLGAGAATLPRALQHRDPTMRQRVVEVEPALVELVAEVDPLPHGVRLELGDGRAALEATAEPVSLIVIDVFDGGRVPAAFTTVECFHAAREALEPGGTLIVNSVDGPPAHFVRAQLATLRAVFAHVAMVTRGSTIAVRESNIVLIASDAPLALDAIRARVQRDSPAAAAIGGARIERFIADTAPAPVTDATAVDRAEPVLARYSAPGALPASLTAPPDGSRATGSAASGPPSVTPARAAGAGPGAPSGDASAGSSPSGTAAS</sequence>
<name>A0A1H1QH93_9MICO</name>
<gene>
    <name evidence="3" type="ORF">SAMN04489719_1834</name>
</gene>